<dbReference type="OrthoDB" id="25503at2759"/>
<dbReference type="Proteomes" id="UP000014680">
    <property type="component" value="Unassembled WGS sequence"/>
</dbReference>
<dbReference type="EMBL" id="KB207092">
    <property type="protein sequence ID" value="ELP84982.1"/>
    <property type="molecule type" value="Genomic_DNA"/>
</dbReference>
<name>A0A0A1TWD8_ENTIV</name>
<feature type="non-terminal residue" evidence="1">
    <location>
        <position position="634"/>
    </location>
</feature>
<reference evidence="1 2" key="1">
    <citation type="submission" date="2012-10" db="EMBL/GenBank/DDBJ databases">
        <authorList>
            <person name="Zafar N."/>
            <person name="Inman J."/>
            <person name="Hall N."/>
            <person name="Lorenzi H."/>
            <person name="Caler E."/>
        </authorList>
    </citation>
    <scope>NUCLEOTIDE SEQUENCE [LARGE SCALE GENOMIC DNA]</scope>
    <source>
        <strain evidence="1 2">IP1</strain>
    </source>
</reference>
<dbReference type="KEGG" id="eiv:EIN_310250"/>
<protein>
    <submittedName>
        <fullName evidence="1">Uncharacterized protein</fullName>
    </submittedName>
</protein>
<dbReference type="AlphaFoldDB" id="A0A0A1TWD8"/>
<sequence length="634" mass="73987">MVQIESVYLMKVALHFETYSDVYSFIQVSKSCLESVKMLHINPWFISIQNIKTFFYHFHTETINCLYFDFFDETIFSMVSCIRCPNFNSFVKSKEDQLLPLLSKIYYIGLYNDDKQKLEPTCNFFIQNAKRINSLRKVRGELNPVVKFFESYTSKGNDLFARFPYTIEVLSEPKMSQFTEVSLTQQLMKYIPQNGITKIIFIANEHRTKQEDLRFFEGVDYHYDAMVKDQCDYKGDAVINPAGLMTIKNTTDCKKFNGIIEKCFATQVSVSFSEGNTLERVLANEKQDVWNVPKCVENLSLKLNNINEEHKIHIPILFDSVQEFNLDSSAMFDVHDTFSNIEELMLENVLSVTLKMTDAKNLKRVCLENCTDVDIISKYGITEKVMIETCSKIRVNASIDHIANFLVMRTTQCVFRATVFDKTFVQIEDSTDMFFEQKFGDEKSKMCPFGFCNISLEKFEKLVSTVVYYPSHTFMRMVDLIEPEKYFWMKKLFMDCPHILVQNDVVKRMKSVDGWLINVMYSTDFCNVDNRDQKMIFLENDNWVKCKEAIRYFEVTVEHMSVMSVGLVNISTFVYQEDQHCGWVKGSIGYFSDEGKIFFESCDEVGHMSPYGRKEGQKDVIGCGYYPKTRRVFT</sequence>
<dbReference type="CDD" id="cd12885">
    <property type="entry name" value="SPRY_RanBP_like"/>
    <property type="match status" value="1"/>
</dbReference>
<keyword evidence="2" id="KW-1185">Reference proteome</keyword>
<dbReference type="RefSeq" id="XP_004184328.1">
    <property type="nucleotide sequence ID" value="XM_004184280.1"/>
</dbReference>
<evidence type="ECO:0000313" key="2">
    <source>
        <dbReference type="Proteomes" id="UP000014680"/>
    </source>
</evidence>
<gene>
    <name evidence="1" type="ORF">EIN_310250</name>
</gene>
<dbReference type="Gene3D" id="2.60.120.920">
    <property type="match status" value="1"/>
</dbReference>
<evidence type="ECO:0000313" key="1">
    <source>
        <dbReference type="EMBL" id="ELP84982.1"/>
    </source>
</evidence>
<dbReference type="VEuPathDB" id="AmoebaDB:EIN_310250"/>
<organism evidence="1 2">
    <name type="scientific">Entamoeba invadens IP1</name>
    <dbReference type="NCBI Taxonomy" id="370355"/>
    <lineage>
        <taxon>Eukaryota</taxon>
        <taxon>Amoebozoa</taxon>
        <taxon>Evosea</taxon>
        <taxon>Archamoebae</taxon>
        <taxon>Mastigamoebida</taxon>
        <taxon>Entamoebidae</taxon>
        <taxon>Entamoeba</taxon>
    </lineage>
</organism>
<dbReference type="InterPro" id="IPR044736">
    <property type="entry name" value="Gid1/RanBPM/SPLA_SPRY"/>
</dbReference>
<dbReference type="InterPro" id="IPR043136">
    <property type="entry name" value="B30.2/SPRY_sf"/>
</dbReference>
<dbReference type="GeneID" id="14883921"/>
<proteinExistence type="predicted"/>
<dbReference type="OMA" id="NCYFNPV"/>
<accession>A0A0A1TWD8</accession>